<keyword evidence="1" id="KW-0285">Flavoprotein</keyword>
<keyword evidence="3" id="KW-0560">Oxidoreductase</keyword>
<dbReference type="InterPro" id="IPR002938">
    <property type="entry name" value="FAD-bd"/>
</dbReference>
<dbReference type="InterPro" id="IPR011032">
    <property type="entry name" value="GroES-like_sf"/>
</dbReference>
<dbReference type="SUPFAM" id="SSF51735">
    <property type="entry name" value="NAD(P)-binding Rossmann-fold domains"/>
    <property type="match status" value="1"/>
</dbReference>
<keyword evidence="2" id="KW-0274">FAD</keyword>
<evidence type="ECO:0000256" key="1">
    <source>
        <dbReference type="ARBA" id="ARBA00022630"/>
    </source>
</evidence>
<dbReference type="SUPFAM" id="SSF51905">
    <property type="entry name" value="FAD/NAD(P)-binding domain"/>
    <property type="match status" value="1"/>
</dbReference>
<dbReference type="Proteomes" id="UP000309340">
    <property type="component" value="Unassembled WGS sequence"/>
</dbReference>
<sequence length="464" mass="50520">MSTTEAKAWTYTAGYPASLQQTTILAPRAGEVKSVFTTPHILVKINACALNPVDIQMMNLPFWRLPGYNKPKTCVCDFSGTVITGGRTDLKRGDEVFGMTIKPFEEAGGALAEVAQFNMANSVAVVKPKEWSHEKAAGVSLVWLTAKACIENVAKFVDATSTKRVAVLGGSSATGMYTVMLAKQRGWKVVTTSSSRNKEFCIETLKADEHVDYTQRKVRAGVQKFAPDAVIDCVGGTECIGLPSSKRYVSIVGDKTGRTSMGGPATYYNFLGPFALYHATLQWDWPDAKHLTKSSEKKHVYNDFKDFGPTVQKIIDLLEPNLDCWAIFDTGAHPMPAYSKGRVCCLGDAGHATSPHHGAGAGICIEDAAVMAELLAEPSVAKAGTSGLEAAFQAFSDCRKERTQWLVQSSRRTGDLYEWRAEGVGNDVEKIHAECKERDEKIWDSQIEEMVAEAKQSLAAILKA</sequence>
<evidence type="ECO:0000259" key="5">
    <source>
        <dbReference type="Pfam" id="PF08240"/>
    </source>
</evidence>
<evidence type="ECO:0000313" key="7">
    <source>
        <dbReference type="Proteomes" id="UP000309340"/>
    </source>
</evidence>
<dbReference type="InterPro" id="IPR051104">
    <property type="entry name" value="FAD_monoxygenase"/>
</dbReference>
<dbReference type="Gene3D" id="3.50.50.60">
    <property type="entry name" value="FAD/NAD(P)-binding domain"/>
    <property type="match status" value="1"/>
</dbReference>
<dbReference type="InterPro" id="IPR036291">
    <property type="entry name" value="NAD(P)-bd_dom_sf"/>
</dbReference>
<evidence type="ECO:0000256" key="3">
    <source>
        <dbReference type="ARBA" id="ARBA00023002"/>
    </source>
</evidence>
<dbReference type="SUPFAM" id="SSF50129">
    <property type="entry name" value="GroES-like"/>
    <property type="match status" value="1"/>
</dbReference>
<dbReference type="Gene3D" id="3.40.50.720">
    <property type="entry name" value="NAD(P)-binding Rossmann-like Domain"/>
    <property type="match status" value="1"/>
</dbReference>
<dbReference type="GO" id="GO:0071949">
    <property type="term" value="F:FAD binding"/>
    <property type="evidence" value="ECO:0007669"/>
    <property type="project" value="InterPro"/>
</dbReference>
<accession>A0A4V5NID3</accession>
<dbReference type="Pfam" id="PF01494">
    <property type="entry name" value="FAD_binding_3"/>
    <property type="match status" value="1"/>
</dbReference>
<dbReference type="EMBL" id="NAJQ01000033">
    <property type="protein sequence ID" value="TKA82499.1"/>
    <property type="molecule type" value="Genomic_DNA"/>
</dbReference>
<dbReference type="STRING" id="329884.A0A4V5NID3"/>
<evidence type="ECO:0000313" key="6">
    <source>
        <dbReference type="EMBL" id="TKA82499.1"/>
    </source>
</evidence>
<name>A0A4V5NID3_9PEZI</name>
<feature type="domain" description="Alcohol dehydrogenase-like N-terminal" evidence="5">
    <location>
        <begin position="40"/>
        <end position="99"/>
    </location>
</feature>
<proteinExistence type="predicted"/>
<dbReference type="OrthoDB" id="201656at2759"/>
<feature type="domain" description="FAD-binding" evidence="4">
    <location>
        <begin position="327"/>
        <end position="391"/>
    </location>
</feature>
<comment type="caution">
    <text evidence="6">The sequence shown here is derived from an EMBL/GenBank/DDBJ whole genome shotgun (WGS) entry which is preliminary data.</text>
</comment>
<organism evidence="6 7">
    <name type="scientific">Friedmanniomyces simplex</name>
    <dbReference type="NCBI Taxonomy" id="329884"/>
    <lineage>
        <taxon>Eukaryota</taxon>
        <taxon>Fungi</taxon>
        <taxon>Dikarya</taxon>
        <taxon>Ascomycota</taxon>
        <taxon>Pezizomycotina</taxon>
        <taxon>Dothideomycetes</taxon>
        <taxon>Dothideomycetidae</taxon>
        <taxon>Mycosphaerellales</taxon>
        <taxon>Teratosphaeriaceae</taxon>
        <taxon>Friedmanniomyces</taxon>
    </lineage>
</organism>
<dbReference type="Gene3D" id="3.90.180.10">
    <property type="entry name" value="Medium-chain alcohol dehydrogenases, catalytic domain"/>
    <property type="match status" value="1"/>
</dbReference>
<reference evidence="6 7" key="1">
    <citation type="submission" date="2017-03" db="EMBL/GenBank/DDBJ databases">
        <title>Genomes of endolithic fungi from Antarctica.</title>
        <authorList>
            <person name="Coleine C."/>
            <person name="Masonjones S."/>
            <person name="Stajich J.E."/>
        </authorList>
    </citation>
    <scope>NUCLEOTIDE SEQUENCE [LARGE SCALE GENOMIC DNA]</scope>
    <source>
        <strain evidence="6 7">CCFEE 5184</strain>
    </source>
</reference>
<evidence type="ECO:0000256" key="2">
    <source>
        <dbReference type="ARBA" id="ARBA00022827"/>
    </source>
</evidence>
<dbReference type="AlphaFoldDB" id="A0A4V5NID3"/>
<dbReference type="InterPro" id="IPR036188">
    <property type="entry name" value="FAD/NAD-bd_sf"/>
</dbReference>
<evidence type="ECO:0000259" key="4">
    <source>
        <dbReference type="Pfam" id="PF01494"/>
    </source>
</evidence>
<dbReference type="GO" id="GO:0044550">
    <property type="term" value="P:secondary metabolite biosynthetic process"/>
    <property type="evidence" value="ECO:0007669"/>
    <property type="project" value="TreeGrafter"/>
</dbReference>
<dbReference type="GO" id="GO:0016491">
    <property type="term" value="F:oxidoreductase activity"/>
    <property type="evidence" value="ECO:0007669"/>
    <property type="project" value="UniProtKB-KW"/>
</dbReference>
<dbReference type="Pfam" id="PF08240">
    <property type="entry name" value="ADH_N"/>
    <property type="match status" value="1"/>
</dbReference>
<dbReference type="PANTHER" id="PTHR46720">
    <property type="entry name" value="HYDROXYLASE, PUTATIVE (AFU_ORTHOLOGUE AFUA_3G01460)-RELATED"/>
    <property type="match status" value="1"/>
</dbReference>
<keyword evidence="7" id="KW-1185">Reference proteome</keyword>
<gene>
    <name evidence="6" type="ORF">B0A55_01241</name>
</gene>
<dbReference type="PANTHER" id="PTHR46720:SF3">
    <property type="entry name" value="FAD-BINDING DOMAIN-CONTAINING PROTEIN-RELATED"/>
    <property type="match status" value="1"/>
</dbReference>
<dbReference type="InterPro" id="IPR013154">
    <property type="entry name" value="ADH-like_N"/>
</dbReference>
<protein>
    <submittedName>
        <fullName evidence="6">Uncharacterized protein</fullName>
    </submittedName>
</protein>